<evidence type="ECO:0000313" key="4">
    <source>
        <dbReference type="Proteomes" id="UP000191024"/>
    </source>
</evidence>
<organism evidence="3 4">
    <name type="scientific">Lachancea mirantina</name>
    <dbReference type="NCBI Taxonomy" id="1230905"/>
    <lineage>
        <taxon>Eukaryota</taxon>
        <taxon>Fungi</taxon>
        <taxon>Dikarya</taxon>
        <taxon>Ascomycota</taxon>
        <taxon>Saccharomycotina</taxon>
        <taxon>Saccharomycetes</taxon>
        <taxon>Saccharomycetales</taxon>
        <taxon>Saccharomycetaceae</taxon>
        <taxon>Lachancea</taxon>
    </lineage>
</organism>
<evidence type="ECO:0000313" key="3">
    <source>
        <dbReference type="EMBL" id="SCV03830.1"/>
    </source>
</evidence>
<evidence type="ECO:0000256" key="2">
    <source>
        <dbReference type="SAM" id="Phobius"/>
    </source>
</evidence>
<feature type="transmembrane region" description="Helical" evidence="2">
    <location>
        <begin position="40"/>
        <end position="59"/>
    </location>
</feature>
<keyword evidence="2" id="KW-0472">Membrane</keyword>
<feature type="transmembrane region" description="Helical" evidence="2">
    <location>
        <begin position="66"/>
        <end position="89"/>
    </location>
</feature>
<keyword evidence="2" id="KW-1133">Transmembrane helix</keyword>
<dbReference type="OrthoDB" id="4037327at2759"/>
<dbReference type="AlphaFoldDB" id="A0A1G4KGY5"/>
<keyword evidence="2" id="KW-0812">Transmembrane</keyword>
<evidence type="ECO:0000256" key="1">
    <source>
        <dbReference type="SAM" id="MobiDB-lite"/>
    </source>
</evidence>
<sequence length="226" mass="24501">MFESDQEPLCGGEPNAGKDYNLPRDVYRSYWSYWLTKHKITAVIGMLGVSATTAVCYGCRKQEDAAVIYAAVSLFGTFLLVCFMLASYACESVALKTPEKMIFLVEIGKAGPGLDIKVWDAVAASVNGTFFEQGIFSSPDYFYDGQACYQRFKRDFLTNDASPAKPSNAPECGATGGPAGGPTLRDASSADNTELQGLIDTVVEQHCAKVTQCWEQALAQVPPRQS</sequence>
<feature type="region of interest" description="Disordered" evidence="1">
    <location>
        <begin position="163"/>
        <end position="190"/>
    </location>
</feature>
<keyword evidence="4" id="KW-1185">Reference proteome</keyword>
<name>A0A1G4KGY5_9SACH</name>
<protein>
    <submittedName>
        <fullName evidence="3">LAMI_0H11298g1_1</fullName>
    </submittedName>
</protein>
<accession>A0A1G4KGY5</accession>
<dbReference type="EMBL" id="LT598468">
    <property type="protein sequence ID" value="SCV03830.1"/>
    <property type="molecule type" value="Genomic_DNA"/>
</dbReference>
<gene>
    <name evidence="3" type="ORF">LAMI_0H11298G</name>
</gene>
<dbReference type="InterPro" id="IPR001142">
    <property type="entry name" value="DUP/COS"/>
</dbReference>
<dbReference type="Proteomes" id="UP000191024">
    <property type="component" value="Chromosome H"/>
</dbReference>
<dbReference type="Pfam" id="PF00674">
    <property type="entry name" value="DUP"/>
    <property type="match status" value="1"/>
</dbReference>
<reference evidence="4" key="1">
    <citation type="submission" date="2016-03" db="EMBL/GenBank/DDBJ databases">
        <authorList>
            <person name="Devillers H."/>
        </authorList>
    </citation>
    <scope>NUCLEOTIDE SEQUENCE [LARGE SCALE GENOMIC DNA]</scope>
</reference>
<proteinExistence type="predicted"/>